<proteinExistence type="inferred from homology"/>
<name>A0A941GQZ6_9CHRO</name>
<comment type="caution">
    <text evidence="6">The sequence shown here is derived from an EMBL/GenBank/DDBJ whole genome shotgun (WGS) entry which is preliminary data.</text>
</comment>
<dbReference type="Proteomes" id="UP000767446">
    <property type="component" value="Unassembled WGS sequence"/>
</dbReference>
<evidence type="ECO:0000256" key="3">
    <source>
        <dbReference type="ARBA" id="ARBA00022729"/>
    </source>
</evidence>
<evidence type="ECO:0000313" key="6">
    <source>
        <dbReference type="EMBL" id="MBR8826382.1"/>
    </source>
</evidence>
<evidence type="ECO:0000256" key="1">
    <source>
        <dbReference type="ARBA" id="ARBA00010333"/>
    </source>
</evidence>
<protein>
    <submittedName>
        <fullName evidence="6">Transporter substrate-binding domain-containing protein</fullName>
    </submittedName>
</protein>
<dbReference type="EMBL" id="JADQBC010000002">
    <property type="protein sequence ID" value="MBR8826382.1"/>
    <property type="molecule type" value="Genomic_DNA"/>
</dbReference>
<dbReference type="PANTHER" id="PTHR30085:SF6">
    <property type="entry name" value="ABC TRANSPORTER GLUTAMINE-BINDING PROTEIN GLNH"/>
    <property type="match status" value="1"/>
</dbReference>
<sequence>MINQKIVHLILAIALLATPKLTLAADLEEIKSRGKLIVAVKDNLRPLGFADPAGKLQGLEIDIARRLAEEILGSADAVILQPVTNEERLEIVMEGKVDLAIARVTLTASRNRLVDFSPYYYLDGTGLVTKSEQVKTLRDLATKKIAVLNNSSTIAVVNHELPNAQLIGVNSYQEALELLEAGKADGFAADQSLLTGWVQEYPQYRLLPQRLSGEALGIVMPKGLQYLELRSKVNEAIARWQKSGWLRERATYWGLP</sequence>
<dbReference type="SUPFAM" id="SSF53850">
    <property type="entry name" value="Periplasmic binding protein-like II"/>
    <property type="match status" value="1"/>
</dbReference>
<feature type="domain" description="Solute-binding protein family 3/N-terminal" evidence="5">
    <location>
        <begin position="35"/>
        <end position="249"/>
    </location>
</feature>
<comment type="similarity">
    <text evidence="1 4">Belongs to the bacterial solute-binding protein 3 family.</text>
</comment>
<gene>
    <name evidence="6" type="ORF">DSM107014_00510</name>
</gene>
<keyword evidence="3" id="KW-0732">Signal</keyword>
<organism evidence="6 7">
    <name type="scientific">Gomphosphaeria aponina SAG 52.96 = DSM 107014</name>
    <dbReference type="NCBI Taxonomy" id="1521640"/>
    <lineage>
        <taxon>Bacteria</taxon>
        <taxon>Bacillati</taxon>
        <taxon>Cyanobacteriota</taxon>
        <taxon>Cyanophyceae</taxon>
        <taxon>Oscillatoriophycideae</taxon>
        <taxon>Chroococcales</taxon>
        <taxon>Gomphosphaeriaceae</taxon>
        <taxon>Gomphosphaeria</taxon>
    </lineage>
</organism>
<evidence type="ECO:0000313" key="7">
    <source>
        <dbReference type="Proteomes" id="UP000767446"/>
    </source>
</evidence>
<dbReference type="InterPro" id="IPR001638">
    <property type="entry name" value="Solute-binding_3/MltF_N"/>
</dbReference>
<dbReference type="InterPro" id="IPR018313">
    <property type="entry name" value="SBP_3_CS"/>
</dbReference>
<reference evidence="6" key="1">
    <citation type="submission" date="2021-02" db="EMBL/GenBank/DDBJ databases">
        <title>Metagenome analyses of Stigonema ocellatum DSM 106950, Chlorogloea purpurea SAG 13.99 and Gomphosphaeria aponina DSM 107014.</title>
        <authorList>
            <person name="Marter P."/>
            <person name="Huang S."/>
        </authorList>
    </citation>
    <scope>NUCLEOTIDE SEQUENCE</scope>
    <source>
        <strain evidence="6">JP213</strain>
    </source>
</reference>
<dbReference type="GO" id="GO:0030288">
    <property type="term" value="C:outer membrane-bounded periplasmic space"/>
    <property type="evidence" value="ECO:0007669"/>
    <property type="project" value="TreeGrafter"/>
</dbReference>
<dbReference type="InterPro" id="IPR051455">
    <property type="entry name" value="Bact_solute-bind_prot3"/>
</dbReference>
<dbReference type="GO" id="GO:0006865">
    <property type="term" value="P:amino acid transport"/>
    <property type="evidence" value="ECO:0007669"/>
    <property type="project" value="TreeGrafter"/>
</dbReference>
<dbReference type="GO" id="GO:0005576">
    <property type="term" value="C:extracellular region"/>
    <property type="evidence" value="ECO:0007669"/>
    <property type="project" value="TreeGrafter"/>
</dbReference>
<dbReference type="Gene3D" id="3.40.190.10">
    <property type="entry name" value="Periplasmic binding protein-like II"/>
    <property type="match status" value="2"/>
</dbReference>
<accession>A0A941GQZ6</accession>
<dbReference type="Pfam" id="PF00497">
    <property type="entry name" value="SBP_bac_3"/>
    <property type="match status" value="1"/>
</dbReference>
<dbReference type="SMART" id="SM00062">
    <property type="entry name" value="PBPb"/>
    <property type="match status" value="1"/>
</dbReference>
<dbReference type="PANTHER" id="PTHR30085">
    <property type="entry name" value="AMINO ACID ABC TRANSPORTER PERMEASE"/>
    <property type="match status" value="1"/>
</dbReference>
<evidence type="ECO:0000256" key="4">
    <source>
        <dbReference type="RuleBase" id="RU003744"/>
    </source>
</evidence>
<evidence type="ECO:0000256" key="2">
    <source>
        <dbReference type="ARBA" id="ARBA00022448"/>
    </source>
</evidence>
<dbReference type="PROSITE" id="PS01039">
    <property type="entry name" value="SBP_BACTERIAL_3"/>
    <property type="match status" value="1"/>
</dbReference>
<evidence type="ECO:0000259" key="5">
    <source>
        <dbReference type="SMART" id="SM00062"/>
    </source>
</evidence>
<dbReference type="AlphaFoldDB" id="A0A941GQZ6"/>
<keyword evidence="2" id="KW-0813">Transport</keyword>